<proteinExistence type="predicted"/>
<sequence>MSIAVIYGGARQNGNTEQLTEYAIEGLQSEKIYLRDYHILPIDDQRHSERGFQDLGDDYNSVIKRVMAHDVLIFATPIYWYTMSGLMKNFVDRWTETLRDSEFPQFRQEMGSKKAFLIAVGGDEPHIKGLPLVLSFQHIMGYFGGKLDGYILGKGSKPGEILHDNAALTAAEQLRKKLSQNGN</sequence>
<comment type="caution">
    <text evidence="4">The sequence shown here is derived from an EMBL/GenBank/DDBJ whole genome shotgun (WGS) entry which is preliminary data.</text>
</comment>
<dbReference type="Pfam" id="PF03358">
    <property type="entry name" value="FMN_red"/>
    <property type="match status" value="1"/>
</dbReference>
<dbReference type="Gene3D" id="3.40.50.360">
    <property type="match status" value="1"/>
</dbReference>
<keyword evidence="1" id="KW-0285">Flavoprotein</keyword>
<protein>
    <submittedName>
        <fullName evidence="4">NAD(P)H-dependent FMN-containing oxidoreductase YwqN</fullName>
    </submittedName>
</protein>
<evidence type="ECO:0000256" key="1">
    <source>
        <dbReference type="ARBA" id="ARBA00022630"/>
    </source>
</evidence>
<dbReference type="InterPro" id="IPR005025">
    <property type="entry name" value="FMN_Rdtase-like_dom"/>
</dbReference>
<dbReference type="PANTHER" id="PTHR43278">
    <property type="entry name" value="NAD(P)H-DEPENDENT FMN-CONTAINING OXIDOREDUCTASE YWQN-RELATED"/>
    <property type="match status" value="1"/>
</dbReference>
<evidence type="ECO:0000313" key="4">
    <source>
        <dbReference type="EMBL" id="GIN62298.1"/>
    </source>
</evidence>
<dbReference type="InterPro" id="IPR051796">
    <property type="entry name" value="ISF_SsuE-like"/>
</dbReference>
<organism evidence="4 5">
    <name type="scientific">Robertmurraya siralis</name>
    <dbReference type="NCBI Taxonomy" id="77777"/>
    <lineage>
        <taxon>Bacteria</taxon>
        <taxon>Bacillati</taxon>
        <taxon>Bacillota</taxon>
        <taxon>Bacilli</taxon>
        <taxon>Bacillales</taxon>
        <taxon>Bacillaceae</taxon>
        <taxon>Robertmurraya</taxon>
    </lineage>
</organism>
<dbReference type="AlphaFoldDB" id="A0A920BTT9"/>
<evidence type="ECO:0000313" key="5">
    <source>
        <dbReference type="Proteomes" id="UP000682111"/>
    </source>
</evidence>
<reference evidence="4" key="1">
    <citation type="submission" date="2021-03" db="EMBL/GenBank/DDBJ databases">
        <title>Antimicrobial resistance genes in bacteria isolated from Japanese honey, and their potential for conferring macrolide and lincosamide resistance in the American foulbrood pathogen Paenibacillus larvae.</title>
        <authorList>
            <person name="Okamoto M."/>
            <person name="Kumagai M."/>
            <person name="Kanamori H."/>
            <person name="Takamatsu D."/>
        </authorList>
    </citation>
    <scope>NUCLEOTIDE SEQUENCE</scope>
    <source>
        <strain evidence="4">J27TS8</strain>
    </source>
</reference>
<dbReference type="SUPFAM" id="SSF52218">
    <property type="entry name" value="Flavoproteins"/>
    <property type="match status" value="1"/>
</dbReference>
<keyword evidence="2" id="KW-0288">FMN</keyword>
<feature type="domain" description="NADPH-dependent FMN reductase-like" evidence="3">
    <location>
        <begin position="1"/>
        <end position="125"/>
    </location>
</feature>
<accession>A0A920BTT9</accession>
<dbReference type="PANTHER" id="PTHR43278:SF4">
    <property type="entry name" value="NAD(P)H-DEPENDENT FMN-CONTAINING OXIDOREDUCTASE YWQN-RELATED"/>
    <property type="match status" value="1"/>
</dbReference>
<evidence type="ECO:0000256" key="2">
    <source>
        <dbReference type="ARBA" id="ARBA00022643"/>
    </source>
</evidence>
<dbReference type="InterPro" id="IPR029039">
    <property type="entry name" value="Flavoprotein-like_sf"/>
</dbReference>
<evidence type="ECO:0000259" key="3">
    <source>
        <dbReference type="Pfam" id="PF03358"/>
    </source>
</evidence>
<dbReference type="Proteomes" id="UP000682111">
    <property type="component" value="Unassembled WGS sequence"/>
</dbReference>
<name>A0A920BTT9_9BACI</name>
<gene>
    <name evidence="4" type="primary">ywqN</name>
    <name evidence="4" type="ORF">J27TS8_22910</name>
</gene>
<keyword evidence="5" id="KW-1185">Reference proteome</keyword>
<dbReference type="GO" id="GO:0016491">
    <property type="term" value="F:oxidoreductase activity"/>
    <property type="evidence" value="ECO:0007669"/>
    <property type="project" value="InterPro"/>
</dbReference>
<dbReference type="EMBL" id="BORC01000003">
    <property type="protein sequence ID" value="GIN62298.1"/>
    <property type="molecule type" value="Genomic_DNA"/>
</dbReference>
<dbReference type="RefSeq" id="WP_095310808.1">
    <property type="nucleotide sequence ID" value="NZ_BORC01000003.1"/>
</dbReference>